<sequence>MTNSSKTTADMLTRIRRYRDAKENSGLEKAHHFLFDRRLGPRNLEYYPVMAIGTNPGIGKRDYRGNGPQTEETSEFDLHREIGNDPNELSYSKKLFEVAGTQSIVQTEFFFWSSRGTGKSFSEDFGFDYSSIENLRHLEFCRDLNIELIKHHNPSHIIAVGLTHIVLLCALYGVSKHNRTIRSKCGKNHRIAELFSGEDGRKWVWVRHITGGKPALTVAEARQIKSELSL</sequence>
<accession>A0A399R8W9</accession>
<comment type="caution">
    <text evidence="2">The sequence shown here is derived from an EMBL/GenBank/DDBJ whole genome shotgun (WGS) entry which is preliminary data.</text>
</comment>
<dbReference type="AlphaFoldDB" id="A0A399R8W9"/>
<keyword evidence="3" id="KW-1185">Reference proteome</keyword>
<dbReference type="OrthoDB" id="8478116at2"/>
<gene>
    <name evidence="2" type="ORF">D1224_02245</name>
</gene>
<reference evidence="2 3" key="1">
    <citation type="submission" date="2018-08" db="EMBL/GenBank/DDBJ databases">
        <title>Henriciella mobilis sp. nov., isolated from seawater.</title>
        <authorList>
            <person name="Cheng H."/>
            <person name="Wu Y.-H."/>
            <person name="Xu X.-W."/>
            <person name="Guo L.-L."/>
        </authorList>
    </citation>
    <scope>NUCLEOTIDE SEQUENCE [LARGE SCALE GENOMIC DNA]</scope>
    <source>
        <strain evidence="2 3">CCUG66934</strain>
    </source>
</reference>
<dbReference type="Proteomes" id="UP000265431">
    <property type="component" value="Unassembled WGS sequence"/>
</dbReference>
<keyword evidence="1" id="KW-0472">Membrane</keyword>
<keyword evidence="1" id="KW-1133">Transmembrane helix</keyword>
<evidence type="ECO:0008006" key="4">
    <source>
        <dbReference type="Google" id="ProtNLM"/>
    </source>
</evidence>
<evidence type="ECO:0000256" key="1">
    <source>
        <dbReference type="SAM" id="Phobius"/>
    </source>
</evidence>
<evidence type="ECO:0000313" key="2">
    <source>
        <dbReference type="EMBL" id="RIJ25959.1"/>
    </source>
</evidence>
<keyword evidence="1" id="KW-0812">Transmembrane</keyword>
<dbReference type="RefSeq" id="WP_119378308.1">
    <property type="nucleotide sequence ID" value="NZ_QWGB01000004.1"/>
</dbReference>
<name>A0A399R8W9_9PROT</name>
<dbReference type="EMBL" id="QWGB01000004">
    <property type="protein sequence ID" value="RIJ25959.1"/>
    <property type="molecule type" value="Genomic_DNA"/>
</dbReference>
<evidence type="ECO:0000313" key="3">
    <source>
        <dbReference type="Proteomes" id="UP000265431"/>
    </source>
</evidence>
<protein>
    <recommendedName>
        <fullName evidence="4">Uracil-DNA glycosylase-like domain-containing protein</fullName>
    </recommendedName>
</protein>
<proteinExistence type="predicted"/>
<feature type="transmembrane region" description="Helical" evidence="1">
    <location>
        <begin position="156"/>
        <end position="174"/>
    </location>
</feature>
<organism evidence="2 3">
    <name type="scientific">Henriciella barbarensis</name>
    <dbReference type="NCBI Taxonomy" id="86342"/>
    <lineage>
        <taxon>Bacteria</taxon>
        <taxon>Pseudomonadati</taxon>
        <taxon>Pseudomonadota</taxon>
        <taxon>Alphaproteobacteria</taxon>
        <taxon>Hyphomonadales</taxon>
        <taxon>Hyphomonadaceae</taxon>
        <taxon>Henriciella</taxon>
    </lineage>
</organism>